<protein>
    <submittedName>
        <fullName evidence="1">Uncharacterized protein</fullName>
    </submittedName>
</protein>
<accession>A0A382HBH3</accession>
<reference evidence="1" key="1">
    <citation type="submission" date="2018-05" db="EMBL/GenBank/DDBJ databases">
        <authorList>
            <person name="Lanie J.A."/>
            <person name="Ng W.-L."/>
            <person name="Kazmierczak K.M."/>
            <person name="Andrzejewski T.M."/>
            <person name="Davidsen T.M."/>
            <person name="Wayne K.J."/>
            <person name="Tettelin H."/>
            <person name="Glass J.I."/>
            <person name="Rusch D."/>
            <person name="Podicherti R."/>
            <person name="Tsui H.-C.T."/>
            <person name="Winkler M.E."/>
        </authorList>
    </citation>
    <scope>NUCLEOTIDE SEQUENCE</scope>
</reference>
<dbReference type="PROSITE" id="PS51257">
    <property type="entry name" value="PROKAR_LIPOPROTEIN"/>
    <property type="match status" value="1"/>
</dbReference>
<organism evidence="1">
    <name type="scientific">marine metagenome</name>
    <dbReference type="NCBI Taxonomy" id="408172"/>
    <lineage>
        <taxon>unclassified sequences</taxon>
        <taxon>metagenomes</taxon>
        <taxon>ecological metagenomes</taxon>
    </lineage>
</organism>
<name>A0A382HBH3_9ZZZZ</name>
<evidence type="ECO:0000313" key="1">
    <source>
        <dbReference type="EMBL" id="SVB84688.1"/>
    </source>
</evidence>
<gene>
    <name evidence="1" type="ORF">METZ01_LOCUS237542</name>
</gene>
<feature type="non-terminal residue" evidence="1">
    <location>
        <position position="100"/>
    </location>
</feature>
<sequence>MTYRVLPWWGALVLLMGCSSPTRDNPDDPGLGDGDEGIELIADLPAGVRASGGLLAEIRFKVTADDMADSVVGTMNLVGTQARGLVKGVLAGEARRFEVE</sequence>
<dbReference type="EMBL" id="UINC01060311">
    <property type="protein sequence ID" value="SVB84688.1"/>
    <property type="molecule type" value="Genomic_DNA"/>
</dbReference>
<proteinExistence type="predicted"/>
<dbReference type="AlphaFoldDB" id="A0A382HBH3"/>